<organism evidence="2">
    <name type="scientific">Drosophila simulans</name>
    <name type="common">Fruit fly</name>
    <dbReference type="NCBI Taxonomy" id="7240"/>
    <lineage>
        <taxon>Eukaryota</taxon>
        <taxon>Metazoa</taxon>
        <taxon>Ecdysozoa</taxon>
        <taxon>Arthropoda</taxon>
        <taxon>Hexapoda</taxon>
        <taxon>Insecta</taxon>
        <taxon>Pterygota</taxon>
        <taxon>Neoptera</taxon>
        <taxon>Endopterygota</taxon>
        <taxon>Diptera</taxon>
        <taxon>Brachycera</taxon>
        <taxon>Muscomorpha</taxon>
        <taxon>Ephydroidea</taxon>
        <taxon>Drosophilidae</taxon>
        <taxon>Drosophila</taxon>
        <taxon>Sophophora</taxon>
    </lineage>
</organism>
<feature type="compositionally biased region" description="Basic and acidic residues" evidence="1">
    <location>
        <begin position="788"/>
        <end position="813"/>
    </location>
</feature>
<feature type="compositionally biased region" description="Basic and acidic residues" evidence="1">
    <location>
        <begin position="902"/>
        <end position="931"/>
    </location>
</feature>
<feature type="region of interest" description="Disordered" evidence="1">
    <location>
        <begin position="978"/>
        <end position="1009"/>
    </location>
</feature>
<evidence type="ECO:0000313" key="2">
    <source>
        <dbReference type="EMBL" id="KMY90033.1"/>
    </source>
</evidence>
<feature type="compositionally biased region" description="Polar residues" evidence="1">
    <location>
        <begin position="1027"/>
        <end position="1036"/>
    </location>
</feature>
<feature type="region of interest" description="Disordered" evidence="1">
    <location>
        <begin position="780"/>
        <end position="841"/>
    </location>
</feature>
<dbReference type="OrthoDB" id="7853844at2759"/>
<feature type="compositionally biased region" description="Polar residues" evidence="1">
    <location>
        <begin position="978"/>
        <end position="987"/>
    </location>
</feature>
<feature type="region of interest" description="Disordered" evidence="1">
    <location>
        <begin position="1384"/>
        <end position="1411"/>
    </location>
</feature>
<proteinExistence type="predicted"/>
<sequence length="1737" mass="193837">MSRREASLMAYVTAEEQLLNRYSPLEGDEVDTEASEAPGDASGVAEDREYPTDIVTSVTRSSRTGADLDPAVDSMLHVISDDSDVQSLISSGSGFKGWPEEQPSSSFVSQSEPLIFGLRRQMMMAEETHQAPAWATCTPAKRSYSSHEVIEINDSPESVQDPAIGLMQTVVSSPAMLLTNGNVDQFEMLSHENDEGEHELQVAEEEEQCVIYESVDGENMVVLGEEHCCEIIVATQGVACEQEFARAIMMAGNGTGALLGLLPEESDANECLNGTAYIEEVVEDMGVAEARLAAGNNVYLSDAALEQPLVHQELVDDEAPEENENATFLDDTPMEEERPDICQVYDHELEDHDDEECEDAVIQEEQAQPIDIIEFEGQEPLPNNPQRKLLREHSSPTEFPVSSSSMPNASDHYDYEDELTGGRPPSKVAPLKRKYPPLMKNTLHGEAMDRRLASICQAQPQMSPAEKVSNWETAPREEWADVEDVEGFEAAFKQYEAVTASLKQLNFAEFRETLVRNMEKISREIMQTSDESTQELASSQSAERPVYRRYLHILPTEETIVLDDDDDDCYEVVGMEKASVTTLIPEEELQDDQQPEEEEIVLADVDDFKNTDSPNFEQRNLTKETSTADLESSALTQTACSSAANLDLVASVSYTKPCPTAPAGLADFMQANLSDRGPSEEQQLTNAVLNVMRQQVQTMQQQQFMEQKMNQQPQMYHYEELPQAPQQMQMEGNQGPYVNYPNEQQEFCNYLGLTELSTANAVATAMRELANSTIARRSLRVRPQQQLDRMRSDVRGKRRERERDRQQDKDKKIPLTTSSELSTDKEEPSPPQTSQSVSRMAGDADVHFNSQLPAEHKRKLNHLYNSYFAEEEDCSTKRSPKTTDFLASSKSSKDVEGQPSHKGPEPQRRRSIVDGDGYQKHEIDKESDKGRVQSVEAAFTKIFEAAAPAQSKLLESMQQRLRQARETKPSIYIIKATSNASPPNASHSRQESHISPAPSHLIGGFGDVSAPHPSVISQPVKKSVTINSPAKDTLQSPVPLPVDTPKKPKHRKTHGATKPVAATPRRRTTMGASSPGKEARARDLVTRSTTHLNSKLLRNRKVSLLKSYALSDEMAQGRSKRIAGGAAQTTKKGLMPKAARTSLKKPQPVDKSLPEQHRLQQQQLAPPNSPRKMKGVKETEAATTSATKSSRLSKRTKRARAKSLPSNIETVTEPVAAVPNATKSIAPLCAVKGVSYNSDPLNPWAGRRRTFAPTHSHLLNSAAKEAADKTFVHSPSVAQSPYAQPVLIYPPSPTTPPPNTELHRPRQQAGKVNPADLVLATPPGGLLRLSQGSATLANPLSAKHGQVLYMYYELEQLIVLQENCITFWKYSKVFNVLHQTRHNSSFDGVRKSPPPQLPQTPSREPKDVEKELDKGPRWAYLGRVRRLTSEREIFTPFGSRICVHNSTPVYLEMRSRPLDHHKREVKLTSLHVNVYYFCEEELRPRMHSVHLDAVNCEWPHVIYTTIADSRYFVMAWQQELVMGKSRSGICKYSLTPTLDTLASIREFKQLRHELRHIECLSEDRLIGYGQMRITVWDHRSGDTLMNYDLGRPLGRCLAAMHYPSLDMDQSSMLVLYQLLREPNKPAEVHVIACELSHATPSHRLLQVHRLPSPQFDDATEGVNTGDHLIIKSASNDEAWISAADPRQLTYLAPQSNGAQRFYARHKSQVIEMSPQSLTVDSIANHMLKLAVQQTQSA</sequence>
<feature type="compositionally biased region" description="Low complexity" evidence="1">
    <location>
        <begin position="1181"/>
        <end position="1190"/>
    </location>
</feature>
<dbReference type="Bgee" id="FBgn0193493">
    <property type="expression patterns" value="Expressed in male reproductive system and 3 other cell types or tissues"/>
</dbReference>
<feature type="compositionally biased region" description="Basic residues" evidence="1">
    <location>
        <begin position="1191"/>
        <end position="1201"/>
    </location>
</feature>
<evidence type="ECO:0000256" key="1">
    <source>
        <dbReference type="SAM" id="MobiDB-lite"/>
    </source>
</evidence>
<dbReference type="Proteomes" id="UP000035880">
    <property type="component" value="Chromosome 2L"/>
</dbReference>
<feature type="compositionally biased region" description="Low complexity" evidence="1">
    <location>
        <begin position="396"/>
        <end position="405"/>
    </location>
</feature>
<feature type="region of interest" description="Disordered" evidence="1">
    <location>
        <begin position="870"/>
        <end position="931"/>
    </location>
</feature>
<feature type="region of interest" description="Disordered" evidence="1">
    <location>
        <begin position="1114"/>
        <end position="1204"/>
    </location>
</feature>
<protein>
    <submittedName>
        <fullName evidence="2">Uncharacterized protein, isoform B</fullName>
    </submittedName>
</protein>
<reference evidence="2" key="3">
    <citation type="submission" date="2015-04" db="EMBL/GenBank/DDBJ databases">
        <authorList>
            <consortium name="FlyBase"/>
        </authorList>
    </citation>
    <scope>NUCLEOTIDE SEQUENCE</scope>
    <source>
        <strain evidence="2">W501</strain>
    </source>
</reference>
<reference evidence="2" key="1">
    <citation type="journal article" date="2013" name="Genome Res.">
        <title>A second-generation assembly of the Drosophila simulans genome provides new insights into patterns of lineage-specific divergence.</title>
        <authorList>
            <person name="Hu T.T."/>
            <person name="Eisen M.B."/>
            <person name="Thornton K.R."/>
            <person name="Andolfatto P."/>
        </authorList>
    </citation>
    <scope>NUCLEOTIDE SEQUENCE [LARGE SCALE GENOMIC DNA]</scope>
    <source>
        <strain evidence="2">W501</strain>
    </source>
</reference>
<name>A0A0J9R1S1_DROSI</name>
<reference evidence="2" key="2">
    <citation type="submission" date="2014-06" db="EMBL/GenBank/DDBJ databases">
        <authorList>
            <person name="Hu T."/>
            <person name="Eisen M.B."/>
            <person name="Thornton K.R."/>
            <person name="Andolfatto P."/>
        </authorList>
    </citation>
    <scope>NUCLEOTIDE SEQUENCE</scope>
    <source>
        <strain evidence="2">W501</strain>
    </source>
</reference>
<feature type="region of interest" description="Disordered" evidence="1">
    <location>
        <begin position="377"/>
        <end position="432"/>
    </location>
</feature>
<feature type="region of interest" description="Disordered" evidence="1">
    <location>
        <begin position="1027"/>
        <end position="1087"/>
    </location>
</feature>
<accession>A0A0J9R1S1</accession>
<dbReference type="EMBL" id="CM002910">
    <property type="protein sequence ID" value="KMY90033.1"/>
    <property type="molecule type" value="Genomic_DNA"/>
</dbReference>
<feature type="region of interest" description="Disordered" evidence="1">
    <location>
        <begin position="20"/>
        <end position="52"/>
    </location>
</feature>
<gene>
    <name evidence="2" type="primary">Dsim\GD22080</name>
    <name evidence="2" type="ORF">Dsimw501_GD22080</name>
</gene>